<dbReference type="GO" id="GO:0016020">
    <property type="term" value="C:membrane"/>
    <property type="evidence" value="ECO:0007669"/>
    <property type="project" value="TreeGrafter"/>
</dbReference>
<dbReference type="PANTHER" id="PTHR21879:SF3">
    <property type="entry name" value="FI03378P"/>
    <property type="match status" value="1"/>
</dbReference>
<dbReference type="PANTHER" id="PTHR21879">
    <property type="entry name" value="FI03362P-RELATED-RELATED"/>
    <property type="match status" value="1"/>
</dbReference>
<keyword evidence="2" id="KW-1133">Transmembrane helix</keyword>
<keyword evidence="2" id="KW-0812">Transmembrane</keyword>
<organism evidence="3">
    <name type="scientific">Timema shepardi</name>
    <name type="common">Walking stick</name>
    <dbReference type="NCBI Taxonomy" id="629360"/>
    <lineage>
        <taxon>Eukaryota</taxon>
        <taxon>Metazoa</taxon>
        <taxon>Ecdysozoa</taxon>
        <taxon>Arthropoda</taxon>
        <taxon>Hexapoda</taxon>
        <taxon>Insecta</taxon>
        <taxon>Pterygota</taxon>
        <taxon>Neoptera</taxon>
        <taxon>Polyneoptera</taxon>
        <taxon>Phasmatodea</taxon>
        <taxon>Timematodea</taxon>
        <taxon>Timematoidea</taxon>
        <taxon>Timematidae</taxon>
        <taxon>Timema</taxon>
    </lineage>
</organism>
<feature type="region of interest" description="Disordered" evidence="1">
    <location>
        <begin position="222"/>
        <end position="243"/>
    </location>
</feature>
<dbReference type="Pfam" id="PF07898">
    <property type="entry name" value="DUF1676"/>
    <property type="match status" value="1"/>
</dbReference>
<evidence type="ECO:0000256" key="1">
    <source>
        <dbReference type="SAM" id="MobiDB-lite"/>
    </source>
</evidence>
<dbReference type="InterPro" id="IPR012464">
    <property type="entry name" value="DUF1676"/>
</dbReference>
<sequence>MGVHLRHTLVQEPTLFECIPPQRAELERSNTARSSHGSGAWGQVTHRILEMRVLRHHVLMHNGIIFRTELKDEWAYASPLANEAPTEKLNATMEMFNTTAEKMDSKLEEAPGTKPVPASSAEQITEKISTTPKGEEPPSTSDKQETLQGLPKGSKRQSRNMDNDINTVSTREAALVQKLNSKCSQNDATSCMMLKLITYMNRLLKKANLEVIEGVDITQTSDAVEEMSDGSDSQRSGDAVGSDEDQLTRLVTDKVWTFVRTRSLKWNIFPETDLMLSTSREDAGTINVGMSVRAAKAIEMARGKMKNMGGIIMAVALKAGMIGALAFKALVLLVGKAILVSKIALLLAVILWLKKLFSQERHVTYEVVAHPHHSHSHAHSSDHGGIEAHSAVSGGGGGDSYSHGWGRSLGLSPVGSGDPQELAYSAHAPQTHKL</sequence>
<proteinExistence type="predicted"/>
<name>A0A7R9B2K2_TIMSH</name>
<feature type="transmembrane region" description="Helical" evidence="2">
    <location>
        <begin position="308"/>
        <end position="327"/>
    </location>
</feature>
<evidence type="ECO:0000256" key="2">
    <source>
        <dbReference type="SAM" id="Phobius"/>
    </source>
</evidence>
<dbReference type="EMBL" id="OC005219">
    <property type="protein sequence ID" value="CAD7265196.1"/>
    <property type="molecule type" value="Genomic_DNA"/>
</dbReference>
<feature type="region of interest" description="Disordered" evidence="1">
    <location>
        <begin position="374"/>
        <end position="399"/>
    </location>
</feature>
<keyword evidence="2" id="KW-0472">Membrane</keyword>
<dbReference type="AlphaFoldDB" id="A0A7R9B2K2"/>
<reference evidence="3" key="1">
    <citation type="submission" date="2020-11" db="EMBL/GenBank/DDBJ databases">
        <authorList>
            <person name="Tran Van P."/>
        </authorList>
    </citation>
    <scope>NUCLEOTIDE SEQUENCE</scope>
</reference>
<gene>
    <name evidence="3" type="ORF">TSIB3V08_LOCUS9240</name>
</gene>
<evidence type="ECO:0000313" key="3">
    <source>
        <dbReference type="EMBL" id="CAD7265196.1"/>
    </source>
</evidence>
<protein>
    <submittedName>
        <fullName evidence="3">Uncharacterized protein</fullName>
    </submittedName>
</protein>
<feature type="transmembrane region" description="Helical" evidence="2">
    <location>
        <begin position="333"/>
        <end position="353"/>
    </location>
</feature>
<feature type="region of interest" description="Disordered" evidence="1">
    <location>
        <begin position="103"/>
        <end position="164"/>
    </location>
</feature>
<feature type="compositionally biased region" description="Polar residues" evidence="1">
    <location>
        <begin position="120"/>
        <end position="132"/>
    </location>
</feature>
<accession>A0A7R9B2K2</accession>